<dbReference type="PROSITE" id="PS50977">
    <property type="entry name" value="HTH_TETR_2"/>
    <property type="match status" value="1"/>
</dbReference>
<dbReference type="AlphaFoldDB" id="A0A1Y3MRJ2"/>
<dbReference type="InterPro" id="IPR036271">
    <property type="entry name" value="Tet_transcr_reg_TetR-rel_C_sf"/>
</dbReference>
<dbReference type="Pfam" id="PF08360">
    <property type="entry name" value="TetR_C_5"/>
    <property type="match status" value="1"/>
</dbReference>
<dbReference type="Gene3D" id="1.10.10.60">
    <property type="entry name" value="Homeodomain-like"/>
    <property type="match status" value="1"/>
</dbReference>
<accession>A0A1Y3MRJ2</accession>
<comment type="caution">
    <text evidence="3">The sequence shown here is derived from an EMBL/GenBank/DDBJ whole genome shotgun (WGS) entry which is preliminary data.</text>
</comment>
<dbReference type="PANTHER" id="PTHR43479">
    <property type="entry name" value="ACREF/ENVCD OPERON REPRESSOR-RELATED"/>
    <property type="match status" value="1"/>
</dbReference>
<dbReference type="InterPro" id="IPR001647">
    <property type="entry name" value="HTH_TetR"/>
</dbReference>
<dbReference type="PANTHER" id="PTHR43479:SF11">
    <property type="entry name" value="ACREF_ENVCD OPERON REPRESSOR-RELATED"/>
    <property type="match status" value="1"/>
</dbReference>
<dbReference type="GO" id="GO:0003700">
    <property type="term" value="F:DNA-binding transcription factor activity"/>
    <property type="evidence" value="ECO:0007669"/>
    <property type="project" value="InterPro"/>
</dbReference>
<dbReference type="SUPFAM" id="SSF48498">
    <property type="entry name" value="Tetracyclin repressor-like, C-terminal domain"/>
    <property type="match status" value="1"/>
</dbReference>
<name>A0A1Y3MRJ2_9BACI</name>
<dbReference type="Proteomes" id="UP000195321">
    <property type="component" value="Unassembled WGS sequence"/>
</dbReference>
<evidence type="ECO:0000256" key="1">
    <source>
        <dbReference type="ARBA" id="ARBA00022491"/>
    </source>
</evidence>
<sequence length="198" mass="22867">MNKRRYDSEQAKRVIAEKATELFSIKGYAKTSVEDIAKASGYSKGHIYYHYQNKENLFVYLAQRGMQQWDEKWQTTTKKYQTATEKLYGMARHVLYNYKAPLLRAGQELASDPTTNPSTVQKLYGLAIIPLQAYQYILKEGISNDEFKIEDIEKTSILLGSWLGGLCQFIHTIETEELQRLFEEAITIFLLSISNKKS</sequence>
<dbReference type="GO" id="GO:0003677">
    <property type="term" value="F:DNA binding"/>
    <property type="evidence" value="ECO:0007669"/>
    <property type="project" value="UniProtKB-UniRule"/>
</dbReference>
<protein>
    <submittedName>
        <fullName evidence="3">TetR family transcriptional regulator</fullName>
    </submittedName>
</protein>
<gene>
    <name evidence="3" type="ORF">BW425_03550</name>
</gene>
<dbReference type="InterPro" id="IPR013571">
    <property type="entry name" value="Tscrpt_reg_QacR_C"/>
</dbReference>
<dbReference type="InterPro" id="IPR009057">
    <property type="entry name" value="Homeodomain-like_sf"/>
</dbReference>
<proteinExistence type="predicted"/>
<dbReference type="RefSeq" id="WP_016114995.1">
    <property type="nucleotide sequence ID" value="NZ_CP189809.1"/>
</dbReference>
<keyword evidence="1" id="KW-0678">Repressor</keyword>
<dbReference type="GO" id="GO:0045892">
    <property type="term" value="P:negative regulation of DNA-templated transcription"/>
    <property type="evidence" value="ECO:0007669"/>
    <property type="project" value="InterPro"/>
</dbReference>
<organism evidence="3 4">
    <name type="scientific">Bacillus pseudomycoides</name>
    <dbReference type="NCBI Taxonomy" id="64104"/>
    <lineage>
        <taxon>Bacteria</taxon>
        <taxon>Bacillati</taxon>
        <taxon>Bacillota</taxon>
        <taxon>Bacilli</taxon>
        <taxon>Bacillales</taxon>
        <taxon>Bacillaceae</taxon>
        <taxon>Bacillus</taxon>
        <taxon>Bacillus cereus group</taxon>
    </lineage>
</organism>
<dbReference type="InterPro" id="IPR050624">
    <property type="entry name" value="HTH-type_Tx_Regulator"/>
</dbReference>
<dbReference type="PRINTS" id="PR00455">
    <property type="entry name" value="HTHTETR"/>
</dbReference>
<evidence type="ECO:0000256" key="2">
    <source>
        <dbReference type="ARBA" id="ARBA00023125"/>
    </source>
</evidence>
<evidence type="ECO:0000313" key="3">
    <source>
        <dbReference type="EMBL" id="OUM50172.1"/>
    </source>
</evidence>
<evidence type="ECO:0000313" key="4">
    <source>
        <dbReference type="Proteomes" id="UP000195321"/>
    </source>
</evidence>
<dbReference type="SUPFAM" id="SSF46689">
    <property type="entry name" value="Homeodomain-like"/>
    <property type="match status" value="1"/>
</dbReference>
<dbReference type="Pfam" id="PF00440">
    <property type="entry name" value="TetR_N"/>
    <property type="match status" value="1"/>
</dbReference>
<reference evidence="3 4" key="1">
    <citation type="submission" date="2017-02" db="EMBL/GenBank/DDBJ databases">
        <title>Bacillus pseudomycoides isolate FSL K6-0042.</title>
        <authorList>
            <person name="Kovac J."/>
        </authorList>
    </citation>
    <scope>NUCLEOTIDE SEQUENCE [LARGE SCALE GENOMIC DNA]</scope>
    <source>
        <strain evidence="3 4">FSL K6-0042</strain>
    </source>
</reference>
<dbReference type="EMBL" id="MWPX01000002">
    <property type="protein sequence ID" value="OUM50172.1"/>
    <property type="molecule type" value="Genomic_DNA"/>
</dbReference>
<keyword evidence="2" id="KW-0238">DNA-binding</keyword>
<dbReference type="Gene3D" id="1.10.357.10">
    <property type="entry name" value="Tetracycline Repressor, domain 2"/>
    <property type="match status" value="1"/>
</dbReference>